<feature type="transmembrane region" description="Helical" evidence="4">
    <location>
        <begin position="7"/>
        <end position="27"/>
    </location>
</feature>
<feature type="transmembrane region" description="Helical" evidence="4">
    <location>
        <begin position="258"/>
        <end position="276"/>
    </location>
</feature>
<dbReference type="SUPFAM" id="SSF103473">
    <property type="entry name" value="MFS general substrate transporter"/>
    <property type="match status" value="1"/>
</dbReference>
<dbReference type="InterPro" id="IPR036259">
    <property type="entry name" value="MFS_trans_sf"/>
</dbReference>
<comment type="caution">
    <text evidence="6">The sequence shown here is derived from an EMBL/GenBank/DDBJ whole genome shotgun (WGS) entry which is preliminary data.</text>
</comment>
<feature type="transmembrane region" description="Helical" evidence="4">
    <location>
        <begin position="136"/>
        <end position="157"/>
    </location>
</feature>
<evidence type="ECO:0000259" key="5">
    <source>
        <dbReference type="PROSITE" id="PS50850"/>
    </source>
</evidence>
<feature type="transmembrane region" description="Helical" evidence="4">
    <location>
        <begin position="308"/>
        <end position="328"/>
    </location>
</feature>
<feature type="transmembrane region" description="Helical" evidence="4">
    <location>
        <begin position="101"/>
        <end position="124"/>
    </location>
</feature>
<feature type="transmembrane region" description="Helical" evidence="4">
    <location>
        <begin position="283"/>
        <end position="302"/>
    </location>
</feature>
<feature type="transmembrane region" description="Helical" evidence="4">
    <location>
        <begin position="340"/>
        <end position="360"/>
    </location>
</feature>
<sequence length="405" mass="43276">MSVRRINPWWVVAAAAVILAYNMGIRLTTSLLIPDINQDLGISQTDLAFGFAMQNLLWGAVSPVAGLMAERFGTVRVLLAGLILYGSGLIVSALSDSNTGFFIGNAVLLGVGVGASTFPIVLAAVGKRFPEQKRTLALGVASAGGSLGQFGYAWALGQINPVAGWSDTLMIFAGTTLVAAGLVWLMADEQKQQDENTAAGKRALFDWQAIGDAFKVRDYQLLNIGFFVCGFHIAFISVHMAGFVSFCGLPSTVASNSIALIGLVNVAGSILSGWAGDRWHKPWLLTLVYGTRTVLIIMLMVLPKTYETFYLFSAVMGMLWLSTVPLTSGCVAHLFGTKNLASLFGIVMFSHQIGAFFGSWWGGLLFDWYGDYSMALSVSAGLGLLAAMVHLPMTPARFRAMKASA</sequence>
<dbReference type="CDD" id="cd17355">
    <property type="entry name" value="MFS_YcxA_like"/>
    <property type="match status" value="1"/>
</dbReference>
<dbReference type="InterPro" id="IPR011701">
    <property type="entry name" value="MFS"/>
</dbReference>
<reference evidence="6 7" key="1">
    <citation type="submission" date="2020-08" db="EMBL/GenBank/DDBJ databases">
        <title>Oceanospirillum sp. nov. isolated from marine sediment.</title>
        <authorList>
            <person name="Ji X."/>
        </authorList>
    </citation>
    <scope>NUCLEOTIDE SEQUENCE [LARGE SCALE GENOMIC DNA]</scope>
    <source>
        <strain evidence="6 7">D5</strain>
    </source>
</reference>
<keyword evidence="2 4" id="KW-1133">Transmembrane helix</keyword>
<feature type="transmembrane region" description="Helical" evidence="4">
    <location>
        <begin position="47"/>
        <end position="68"/>
    </location>
</feature>
<dbReference type="InterPro" id="IPR050327">
    <property type="entry name" value="Proton-linked_MCT"/>
</dbReference>
<dbReference type="Proteomes" id="UP000565262">
    <property type="component" value="Unassembled WGS sequence"/>
</dbReference>
<organism evidence="6 7">
    <name type="scientific">Oceanospirillum sediminis</name>
    <dbReference type="NCBI Taxonomy" id="2760088"/>
    <lineage>
        <taxon>Bacteria</taxon>
        <taxon>Pseudomonadati</taxon>
        <taxon>Pseudomonadota</taxon>
        <taxon>Gammaproteobacteria</taxon>
        <taxon>Oceanospirillales</taxon>
        <taxon>Oceanospirillaceae</taxon>
        <taxon>Oceanospirillum</taxon>
    </lineage>
</organism>
<feature type="domain" description="Major facilitator superfamily (MFS) profile" evidence="5">
    <location>
        <begin position="8"/>
        <end position="398"/>
    </location>
</feature>
<feature type="transmembrane region" description="Helical" evidence="4">
    <location>
        <begin position="169"/>
        <end position="187"/>
    </location>
</feature>
<dbReference type="PROSITE" id="PS50850">
    <property type="entry name" value="MFS"/>
    <property type="match status" value="1"/>
</dbReference>
<feature type="transmembrane region" description="Helical" evidence="4">
    <location>
        <begin position="224"/>
        <end position="246"/>
    </location>
</feature>
<evidence type="ECO:0000256" key="2">
    <source>
        <dbReference type="ARBA" id="ARBA00022989"/>
    </source>
</evidence>
<keyword evidence="7" id="KW-1185">Reference proteome</keyword>
<evidence type="ECO:0000313" key="7">
    <source>
        <dbReference type="Proteomes" id="UP000565262"/>
    </source>
</evidence>
<gene>
    <name evidence="6" type="ORF">H4O21_18525</name>
</gene>
<evidence type="ECO:0000256" key="1">
    <source>
        <dbReference type="ARBA" id="ARBA00022692"/>
    </source>
</evidence>
<name>A0A839ITG8_9GAMM</name>
<evidence type="ECO:0000256" key="3">
    <source>
        <dbReference type="ARBA" id="ARBA00023136"/>
    </source>
</evidence>
<dbReference type="PANTHER" id="PTHR11360:SF284">
    <property type="entry name" value="EG:103B4.3 PROTEIN-RELATED"/>
    <property type="match status" value="1"/>
</dbReference>
<feature type="transmembrane region" description="Helical" evidence="4">
    <location>
        <begin position="372"/>
        <end position="391"/>
    </location>
</feature>
<feature type="transmembrane region" description="Helical" evidence="4">
    <location>
        <begin position="75"/>
        <end position="95"/>
    </location>
</feature>
<keyword evidence="1 4" id="KW-0812">Transmembrane</keyword>
<dbReference type="PANTHER" id="PTHR11360">
    <property type="entry name" value="MONOCARBOXYLATE TRANSPORTER"/>
    <property type="match status" value="1"/>
</dbReference>
<dbReference type="InterPro" id="IPR020846">
    <property type="entry name" value="MFS_dom"/>
</dbReference>
<dbReference type="Pfam" id="PF07690">
    <property type="entry name" value="MFS_1"/>
    <property type="match status" value="1"/>
</dbReference>
<dbReference type="EMBL" id="JACJFM010000031">
    <property type="protein sequence ID" value="MBB1488605.1"/>
    <property type="molecule type" value="Genomic_DNA"/>
</dbReference>
<evidence type="ECO:0000313" key="6">
    <source>
        <dbReference type="EMBL" id="MBB1488605.1"/>
    </source>
</evidence>
<protein>
    <submittedName>
        <fullName evidence="6">MFS transporter</fullName>
    </submittedName>
</protein>
<dbReference type="GO" id="GO:0022857">
    <property type="term" value="F:transmembrane transporter activity"/>
    <property type="evidence" value="ECO:0007669"/>
    <property type="project" value="InterPro"/>
</dbReference>
<accession>A0A839ITG8</accession>
<dbReference type="Gene3D" id="1.20.1250.20">
    <property type="entry name" value="MFS general substrate transporter like domains"/>
    <property type="match status" value="2"/>
</dbReference>
<keyword evidence="3 4" id="KW-0472">Membrane</keyword>
<dbReference type="RefSeq" id="WP_182810371.1">
    <property type="nucleotide sequence ID" value="NZ_JACJFM010000031.1"/>
</dbReference>
<proteinExistence type="predicted"/>
<dbReference type="AlphaFoldDB" id="A0A839ITG8"/>
<evidence type="ECO:0000256" key="4">
    <source>
        <dbReference type="SAM" id="Phobius"/>
    </source>
</evidence>